<sequence length="31" mass="3605">MTGFWVRGVLCCWGFLVFVLPLLGYRVSWQA</sequence>
<evidence type="ECO:0000256" key="1">
    <source>
        <dbReference type="SAM" id="Phobius"/>
    </source>
</evidence>
<dbReference type="AlphaFoldDB" id="A0A0A8YCU3"/>
<keyword evidence="1" id="KW-0472">Membrane</keyword>
<organism evidence="2">
    <name type="scientific">Arundo donax</name>
    <name type="common">Giant reed</name>
    <name type="synonym">Donax arundinaceus</name>
    <dbReference type="NCBI Taxonomy" id="35708"/>
    <lineage>
        <taxon>Eukaryota</taxon>
        <taxon>Viridiplantae</taxon>
        <taxon>Streptophyta</taxon>
        <taxon>Embryophyta</taxon>
        <taxon>Tracheophyta</taxon>
        <taxon>Spermatophyta</taxon>
        <taxon>Magnoliopsida</taxon>
        <taxon>Liliopsida</taxon>
        <taxon>Poales</taxon>
        <taxon>Poaceae</taxon>
        <taxon>PACMAD clade</taxon>
        <taxon>Arundinoideae</taxon>
        <taxon>Arundineae</taxon>
        <taxon>Arundo</taxon>
    </lineage>
</organism>
<accession>A0A0A8YCU3</accession>
<reference evidence="2" key="2">
    <citation type="journal article" date="2015" name="Data Brief">
        <title>Shoot transcriptome of the giant reed, Arundo donax.</title>
        <authorList>
            <person name="Barrero R.A."/>
            <person name="Guerrero F.D."/>
            <person name="Moolhuijzen P."/>
            <person name="Goolsby J.A."/>
            <person name="Tidwell J."/>
            <person name="Bellgard S.E."/>
            <person name="Bellgard M.I."/>
        </authorList>
    </citation>
    <scope>NUCLEOTIDE SEQUENCE</scope>
    <source>
        <tissue evidence="2">Shoot tissue taken approximately 20 cm above the soil surface</tissue>
    </source>
</reference>
<name>A0A0A8YCU3_ARUDO</name>
<dbReference type="EMBL" id="GBRH01273989">
    <property type="protein sequence ID" value="JAD23906.1"/>
    <property type="molecule type" value="Transcribed_RNA"/>
</dbReference>
<protein>
    <submittedName>
        <fullName evidence="2">Uncharacterized protein</fullName>
    </submittedName>
</protein>
<reference evidence="2" key="1">
    <citation type="submission" date="2014-09" db="EMBL/GenBank/DDBJ databases">
        <authorList>
            <person name="Magalhaes I.L.F."/>
            <person name="Oliveira U."/>
            <person name="Santos F.R."/>
            <person name="Vidigal T.H.D.A."/>
            <person name="Brescovit A.D."/>
            <person name="Santos A.J."/>
        </authorList>
    </citation>
    <scope>NUCLEOTIDE SEQUENCE</scope>
    <source>
        <tissue evidence="2">Shoot tissue taken approximately 20 cm above the soil surface</tissue>
    </source>
</reference>
<keyword evidence="1" id="KW-0812">Transmembrane</keyword>
<evidence type="ECO:0000313" key="2">
    <source>
        <dbReference type="EMBL" id="JAD23906.1"/>
    </source>
</evidence>
<feature type="transmembrane region" description="Helical" evidence="1">
    <location>
        <begin position="6"/>
        <end position="25"/>
    </location>
</feature>
<keyword evidence="1" id="KW-1133">Transmembrane helix</keyword>
<proteinExistence type="predicted"/>